<dbReference type="AlphaFoldDB" id="A0AAV7XFN9"/>
<comment type="caution">
    <text evidence="9">The sequence shown here is derived from an EMBL/GenBank/DDBJ whole genome shotgun (WGS) entry which is preliminary data.</text>
</comment>
<dbReference type="SUPFAM" id="SSF46785">
    <property type="entry name" value="Winged helix' DNA-binding domain"/>
    <property type="match status" value="2"/>
</dbReference>
<dbReference type="FunFam" id="1.10.10.10:FF:000237">
    <property type="entry name" value="DNA-directed RNA polymerase III subunit RPC6"/>
    <property type="match status" value="1"/>
</dbReference>
<keyword evidence="4 7" id="KW-0804">Transcription</keyword>
<dbReference type="Gene3D" id="1.10.10.10">
    <property type="entry name" value="Winged helix-like DNA-binding domain superfamily/Winged helix DNA-binding domain"/>
    <property type="match status" value="2"/>
</dbReference>
<dbReference type="Pfam" id="PF05158">
    <property type="entry name" value="RNA_pol_Rpc34"/>
    <property type="match status" value="1"/>
</dbReference>
<comment type="function">
    <text evidence="6 7">DNA-dependent RNA polymerase catalyzes the transcription of DNA into RNA using the four ribonucleoside triphosphates as substrates. Specific peripheric component of RNA polymerase III which synthesizes small RNAs, such as 5S rRNA and tRNAs.</text>
</comment>
<dbReference type="GO" id="GO:0005737">
    <property type="term" value="C:cytoplasm"/>
    <property type="evidence" value="ECO:0007669"/>
    <property type="project" value="UniProtKB-ARBA"/>
</dbReference>
<comment type="similarity">
    <text evidence="2 7">Belongs to the eukaryotic RPC34/RPC39 RNA polymerase subunit family.</text>
</comment>
<dbReference type="Proteomes" id="UP001075354">
    <property type="component" value="Chromosome 10"/>
</dbReference>
<sequence>MATRVKQEPVSPTSRDVSSPPPGVNHNSQIVEREQRILNLLQKSTKAISDKEILLEIPDLSPQDRATIINNLLQKGFLDVFKQGEKLVYKFKEPSCPSKIKGADNEEKIVYSIIEKAGNKGIWTRDLRVECNLDQTTLNKILKKLESEKVIKAVKSVAAARKKVYMLYSLEPDSSVTGGAWYNDQDFEAEFVDVLNQQCYRFLHQKKEAVKNCKDGPIVAQNMASASSKDVWKYISELGISKVQLAVQDIETILNTLVYDGKAERSVLADGSLMYRAVESLLPPPGIVRTPCGVCPILKQCSDIGSINPNNCVYMTEWLE</sequence>
<keyword evidence="3 7" id="KW-0240">DNA-directed RNA polymerase</keyword>
<name>A0AAV7XFN9_9NEOP</name>
<dbReference type="InterPro" id="IPR036390">
    <property type="entry name" value="WH_DNA-bd_sf"/>
</dbReference>
<organism evidence="9 10">
    <name type="scientific">Megalurothrips usitatus</name>
    <name type="common">bean blossom thrips</name>
    <dbReference type="NCBI Taxonomy" id="439358"/>
    <lineage>
        <taxon>Eukaryota</taxon>
        <taxon>Metazoa</taxon>
        <taxon>Ecdysozoa</taxon>
        <taxon>Arthropoda</taxon>
        <taxon>Hexapoda</taxon>
        <taxon>Insecta</taxon>
        <taxon>Pterygota</taxon>
        <taxon>Neoptera</taxon>
        <taxon>Paraneoptera</taxon>
        <taxon>Thysanoptera</taxon>
        <taxon>Terebrantia</taxon>
        <taxon>Thripoidea</taxon>
        <taxon>Thripidae</taxon>
        <taxon>Megalurothrips</taxon>
    </lineage>
</organism>
<keyword evidence="5 7" id="KW-0539">Nucleus</keyword>
<evidence type="ECO:0000313" key="9">
    <source>
        <dbReference type="EMBL" id="KAJ1523749.1"/>
    </source>
</evidence>
<evidence type="ECO:0000256" key="3">
    <source>
        <dbReference type="ARBA" id="ARBA00022478"/>
    </source>
</evidence>
<evidence type="ECO:0000256" key="6">
    <source>
        <dbReference type="ARBA" id="ARBA00055148"/>
    </source>
</evidence>
<evidence type="ECO:0000256" key="2">
    <source>
        <dbReference type="ARBA" id="ARBA00011038"/>
    </source>
</evidence>
<dbReference type="InterPro" id="IPR036388">
    <property type="entry name" value="WH-like_DNA-bd_sf"/>
</dbReference>
<dbReference type="PIRSF" id="PIRSF028763">
    <property type="entry name" value="RNA_pol_Rpc34"/>
    <property type="match status" value="1"/>
</dbReference>
<reference evidence="9" key="1">
    <citation type="submission" date="2022-12" db="EMBL/GenBank/DDBJ databases">
        <title>Chromosome-level genome assembly of the bean flower thrips Megalurothrips usitatus.</title>
        <authorList>
            <person name="Ma L."/>
            <person name="Liu Q."/>
            <person name="Li H."/>
            <person name="Cai W."/>
        </authorList>
    </citation>
    <scope>NUCLEOTIDE SEQUENCE</scope>
    <source>
        <strain evidence="9">Cailab_2022a</strain>
    </source>
</reference>
<proteinExistence type="inferred from homology"/>
<dbReference type="InterPro" id="IPR007832">
    <property type="entry name" value="RNA_pol_Rpc34"/>
</dbReference>
<comment type="subcellular location">
    <subcellularLocation>
        <location evidence="1 7">Nucleus</location>
    </subcellularLocation>
</comment>
<evidence type="ECO:0000313" key="10">
    <source>
        <dbReference type="Proteomes" id="UP001075354"/>
    </source>
</evidence>
<evidence type="ECO:0000256" key="4">
    <source>
        <dbReference type="ARBA" id="ARBA00023163"/>
    </source>
</evidence>
<gene>
    <name evidence="9" type="ORF">ONE63_001582</name>
</gene>
<evidence type="ECO:0000256" key="8">
    <source>
        <dbReference type="SAM" id="MobiDB-lite"/>
    </source>
</evidence>
<dbReference type="EMBL" id="JAPTSV010000010">
    <property type="protein sequence ID" value="KAJ1523749.1"/>
    <property type="molecule type" value="Genomic_DNA"/>
</dbReference>
<keyword evidence="10" id="KW-1185">Reference proteome</keyword>
<dbReference type="FunFam" id="1.10.10.10:FF:000116">
    <property type="entry name" value="DNA-directed RNA polymerase III subunit RPC6"/>
    <property type="match status" value="1"/>
</dbReference>
<dbReference type="PANTHER" id="PTHR12780">
    <property type="entry name" value="RNA POLYMERASE III DNA DIRECTED , 39KD SUBUNIT-RELATED"/>
    <property type="match status" value="1"/>
</dbReference>
<evidence type="ECO:0000256" key="5">
    <source>
        <dbReference type="ARBA" id="ARBA00023242"/>
    </source>
</evidence>
<dbReference type="GO" id="GO:0005654">
    <property type="term" value="C:nucleoplasm"/>
    <property type="evidence" value="ECO:0007669"/>
    <property type="project" value="UniProtKB-ARBA"/>
</dbReference>
<accession>A0AAV7XFN9</accession>
<feature type="region of interest" description="Disordered" evidence="8">
    <location>
        <begin position="1"/>
        <end position="29"/>
    </location>
</feature>
<protein>
    <recommendedName>
        <fullName evidence="7">DNA-directed RNA polymerase III subunit RPC6</fullName>
        <shortName evidence="7">RNA polymerase III subunit C6</shortName>
    </recommendedName>
</protein>
<evidence type="ECO:0000256" key="7">
    <source>
        <dbReference type="PIRNR" id="PIRNR028763"/>
    </source>
</evidence>
<evidence type="ECO:0000256" key="1">
    <source>
        <dbReference type="ARBA" id="ARBA00004123"/>
    </source>
</evidence>
<dbReference type="GO" id="GO:0006383">
    <property type="term" value="P:transcription by RNA polymerase III"/>
    <property type="evidence" value="ECO:0007669"/>
    <property type="project" value="UniProtKB-UniRule"/>
</dbReference>
<dbReference type="InterPro" id="IPR016049">
    <property type="entry name" value="RNA_pol_Rpc34-like"/>
</dbReference>
<dbReference type="GO" id="GO:0005666">
    <property type="term" value="C:RNA polymerase III complex"/>
    <property type="evidence" value="ECO:0007669"/>
    <property type="project" value="UniProtKB-UniRule"/>
</dbReference>